<dbReference type="InterPro" id="IPR037126">
    <property type="entry name" value="PdaC/RsiV-like_sf"/>
</dbReference>
<dbReference type="KEGG" id="pnt:G5B91_06650"/>
<proteinExistence type="predicted"/>
<reference evidence="2 3" key="1">
    <citation type="submission" date="2020-02" db="EMBL/GenBank/DDBJ databases">
        <title>Integrative conjugative elements (ICEs) and plasmids drive adaptation of Pseudomonas nitroreducens strain HBP1 to wastewater environment.</title>
        <authorList>
            <person name="Sentchilo V."/>
            <person name="Carraro N."/>
            <person name="Bertelli C."/>
            <person name="van der Meer J.R."/>
        </authorList>
    </citation>
    <scope>NUCLEOTIDE SEQUENCE [LARGE SCALE GENOMIC DNA]</scope>
    <source>
        <strain evidence="2 3">HBP1</strain>
    </source>
</reference>
<sequence length="311" mass="35590">MMTRPAIPKEIERAVLIEAGHQCAIPACRHPRVEIHHIIPWAKCKKHEYRNLIALCPNCHTRVHDGEIDRKSLLIYKSALASAIRDLGESAFSQYPIVEIKRHIYDIRIDQPETFFDFEFPDFCNTDLIIASKNIEAWGNELLEWHNSQADNNKEEAITCGYIRGTHLTGRYEISRRDASVLSVRYTIQGYLGGAHGYKETRVQNFLLSPFSPLTIDYLVINEESLTTLSTLIRHKFEKDFPDFHGEWLQSGTTTEALASTPFLVERYGISFAFAEYQVGGYAQGSPEIFLSFDELDDIVKPEILSQLSDY</sequence>
<dbReference type="CDD" id="cd00085">
    <property type="entry name" value="HNHc"/>
    <property type="match status" value="1"/>
</dbReference>
<dbReference type="InterPro" id="IPR021729">
    <property type="entry name" value="DUF3298"/>
</dbReference>
<dbReference type="AlphaFoldDB" id="A0A6G6IRZ5"/>
<accession>A0A6G6IRZ5</accession>
<dbReference type="Gene3D" id="1.10.30.50">
    <property type="match status" value="1"/>
</dbReference>
<dbReference type="GO" id="GO:0003676">
    <property type="term" value="F:nucleic acid binding"/>
    <property type="evidence" value="ECO:0007669"/>
    <property type="project" value="InterPro"/>
</dbReference>
<dbReference type="InterPro" id="IPR003615">
    <property type="entry name" value="HNH_nuc"/>
</dbReference>
<dbReference type="GO" id="GO:0008270">
    <property type="term" value="F:zinc ion binding"/>
    <property type="evidence" value="ECO:0007669"/>
    <property type="project" value="InterPro"/>
</dbReference>
<dbReference type="Pfam" id="PF11738">
    <property type="entry name" value="DUF3298"/>
    <property type="match status" value="1"/>
</dbReference>
<dbReference type="SMART" id="SM00507">
    <property type="entry name" value="HNHc"/>
    <property type="match status" value="1"/>
</dbReference>
<dbReference type="InterPro" id="IPR002711">
    <property type="entry name" value="HNH"/>
</dbReference>
<dbReference type="Gene3D" id="3.90.640.20">
    <property type="entry name" value="Heat-shock cognate protein, ATPase"/>
    <property type="match status" value="1"/>
</dbReference>
<dbReference type="GO" id="GO:0004519">
    <property type="term" value="F:endonuclease activity"/>
    <property type="evidence" value="ECO:0007669"/>
    <property type="project" value="InterPro"/>
</dbReference>
<gene>
    <name evidence="2" type="ORF">G5B91_06650</name>
</gene>
<dbReference type="Gene3D" id="3.30.565.40">
    <property type="entry name" value="Fervidobacterium nodosum Rt17-B1 like"/>
    <property type="match status" value="1"/>
</dbReference>
<dbReference type="Proteomes" id="UP000501063">
    <property type="component" value="Chromosome"/>
</dbReference>
<name>A0A6G6IRZ5_PSENT</name>
<dbReference type="EMBL" id="CP049140">
    <property type="protein sequence ID" value="QIE85966.1"/>
    <property type="molecule type" value="Genomic_DNA"/>
</dbReference>
<dbReference type="Pfam" id="PF01844">
    <property type="entry name" value="HNH"/>
    <property type="match status" value="1"/>
</dbReference>
<organism evidence="2 3">
    <name type="scientific">Pseudomonas nitroreducens</name>
    <dbReference type="NCBI Taxonomy" id="46680"/>
    <lineage>
        <taxon>Bacteria</taxon>
        <taxon>Pseudomonadati</taxon>
        <taxon>Pseudomonadota</taxon>
        <taxon>Gammaproteobacteria</taxon>
        <taxon>Pseudomonadales</taxon>
        <taxon>Pseudomonadaceae</taxon>
        <taxon>Pseudomonas</taxon>
    </lineage>
</organism>
<feature type="domain" description="HNH nuclease" evidence="1">
    <location>
        <begin position="11"/>
        <end position="61"/>
    </location>
</feature>
<protein>
    <recommendedName>
        <fullName evidence="1">HNH nuclease domain-containing protein</fullName>
    </recommendedName>
</protein>
<evidence type="ECO:0000313" key="3">
    <source>
        <dbReference type="Proteomes" id="UP000501063"/>
    </source>
</evidence>
<evidence type="ECO:0000313" key="2">
    <source>
        <dbReference type="EMBL" id="QIE85966.1"/>
    </source>
</evidence>
<evidence type="ECO:0000259" key="1">
    <source>
        <dbReference type="SMART" id="SM00507"/>
    </source>
</evidence>